<feature type="compositionally biased region" description="Polar residues" evidence="2">
    <location>
        <begin position="61"/>
        <end position="71"/>
    </location>
</feature>
<dbReference type="PROSITE" id="PS50878">
    <property type="entry name" value="RT_POL"/>
    <property type="match status" value="1"/>
</dbReference>
<gene>
    <name evidence="4" type="ORF">ABMA27_014524</name>
</gene>
<evidence type="ECO:0000256" key="1">
    <source>
        <dbReference type="SAM" id="Coils"/>
    </source>
</evidence>
<feature type="region of interest" description="Disordered" evidence="2">
    <location>
        <begin position="61"/>
        <end position="94"/>
    </location>
</feature>
<keyword evidence="1" id="KW-0175">Coiled coil</keyword>
<feature type="region of interest" description="Disordered" evidence="2">
    <location>
        <begin position="1"/>
        <end position="27"/>
    </location>
</feature>
<comment type="caution">
    <text evidence="4">The sequence shown here is derived from an EMBL/GenBank/DDBJ whole genome shotgun (WGS) entry which is preliminary data.</text>
</comment>
<proteinExistence type="predicted"/>
<organism evidence="4 5">
    <name type="scientific">Loxostege sticticalis</name>
    <name type="common">Beet webworm moth</name>
    <dbReference type="NCBI Taxonomy" id="481309"/>
    <lineage>
        <taxon>Eukaryota</taxon>
        <taxon>Metazoa</taxon>
        <taxon>Ecdysozoa</taxon>
        <taxon>Arthropoda</taxon>
        <taxon>Hexapoda</taxon>
        <taxon>Insecta</taxon>
        <taxon>Pterygota</taxon>
        <taxon>Neoptera</taxon>
        <taxon>Endopterygota</taxon>
        <taxon>Lepidoptera</taxon>
        <taxon>Glossata</taxon>
        <taxon>Ditrysia</taxon>
        <taxon>Pyraloidea</taxon>
        <taxon>Crambidae</taxon>
        <taxon>Pyraustinae</taxon>
        <taxon>Loxostege</taxon>
    </lineage>
</organism>
<protein>
    <recommendedName>
        <fullName evidence="3">Reverse transcriptase domain-containing protein</fullName>
    </recommendedName>
</protein>
<dbReference type="EMBL" id="JBEUOH010000006">
    <property type="protein sequence ID" value="KAL0892835.1"/>
    <property type="molecule type" value="Genomic_DNA"/>
</dbReference>
<feature type="coiled-coil region" evidence="1">
    <location>
        <begin position="413"/>
        <end position="447"/>
    </location>
</feature>
<dbReference type="PANTHER" id="PTHR35450:SF2">
    <property type="entry name" value="REVERSE TRANSCRIPTASE DOMAIN-CONTAINING PROTEIN"/>
    <property type="match status" value="1"/>
</dbReference>
<name>A0ABR3I9C2_LOXSC</name>
<dbReference type="PANTHER" id="PTHR35450">
    <property type="entry name" value="REVERSE TRANSCRIPTASE DOMAIN-CONTAINING PROTEIN"/>
    <property type="match status" value="1"/>
</dbReference>
<keyword evidence="5" id="KW-1185">Reference proteome</keyword>
<dbReference type="InterPro" id="IPR000477">
    <property type="entry name" value="RT_dom"/>
</dbReference>
<evidence type="ECO:0000256" key="2">
    <source>
        <dbReference type="SAM" id="MobiDB-lite"/>
    </source>
</evidence>
<dbReference type="Pfam" id="PF00078">
    <property type="entry name" value="RVT_1"/>
    <property type="match status" value="1"/>
</dbReference>
<evidence type="ECO:0000259" key="3">
    <source>
        <dbReference type="PROSITE" id="PS50878"/>
    </source>
</evidence>
<feature type="domain" description="Reverse transcriptase" evidence="3">
    <location>
        <begin position="561"/>
        <end position="842"/>
    </location>
</feature>
<evidence type="ECO:0000313" key="5">
    <source>
        <dbReference type="Proteomes" id="UP001549920"/>
    </source>
</evidence>
<dbReference type="InterPro" id="IPR043502">
    <property type="entry name" value="DNA/RNA_pol_sf"/>
</dbReference>
<dbReference type="SUPFAM" id="SSF56672">
    <property type="entry name" value="DNA/RNA polymerases"/>
    <property type="match status" value="1"/>
</dbReference>
<dbReference type="Proteomes" id="UP001549920">
    <property type="component" value="Unassembled WGS sequence"/>
</dbReference>
<accession>A0ABR3I9C2</accession>
<sequence length="1215" mass="140628">MELRSKRNRIMPLPGGDRRGAPGADAGRHSMRAIGGEGLGGRPFAGGPAFGGEPEQCEFTQTSQNSCNLPVTPTEDVSQKAPATNSATTKAGKPRVRMKWDDDMNTFIMRTYYYITKLETDRTMYCKNLHDHFRLKYPNIEVSAQRIADQRRVIIRNKLLSDTALQNIKLELTERNIDTILTQTHDSSFEDNLPLNSLINSRSDTLATPPLLCTPLQSPVESNVDYLTQTLTPTNPSTNSTNEEPTTADPQLDILVQKLTDALQTALTEYSGIDPTIRPKLPKLRENKNLYRLLDLLNNKILSNFYSTDSDITQVHTLIYCTALVICRELGHKIEPFNPHKRHSSRKQYKKPAWQIRIEKDISKLRVDIGRVTQYIANNNISDSLRAKVELIFEKNQIHSIHERNNKRPEEFLDTLKQKLAIKSQRLRRYKKALQRKEDNKLFSNNEKVFYRNLGQNDRDRENTEQIQGKHPSSENLENYWAGIWGKNAEYNNKAEWIREEENKWKNIDEMEFNDIYRDDIETVTRKMKSWKAAGSDKIHCFWYKKLYRLHDILGHTITAIIKGEADMPKFLTKGTTYMLPKSSNTEDPSQYRPITCLPTLYKLITSCITNKLNTHIENNNILAEEQKGCRRSHMGCKEQLVIDSIILKHAHQRRKNINITYIDYKKAFDSVPHSWLIRVLQIYKVNPTIITFLENAMAEWKTTLFLSLQNCNTISTNEIPIRNGIFQGDSLSPLWFCLALNPLSNLLNNSNNGFKLTNTTSISHLMYMDDIKLFSNTEQSMKTLILITEQFSKDINMTFGLDKCRTLRVVKGKVKASNTEDNYNFKLMDESETYKYLGIQQDKGIHHIKIKKDLIQEFYRRVNLLCKKHLYAKNLFKAINTYAVPVLTYSFGIIKWTKTDINKLAIKTRTTLTKHNYLHPKSAIQRSTIQRDKGGRGLIDLKVLWEGQIQRMRKQSHVDQAASNKWLKLGSLFPETEGFMVAIQDQVINTRNYKKYILKDRNLATDKCRKCNRVSETIQHITGACPNLTQTDYTHRHNQICNIIHQKFAFKYKLLSGKPLPYYQYTPKPVLESEKYKIYFDRAILTDRTVHNNRPDITLIDKHNKIVHIIDIAVPNTHNLHKTITEKIHKYTELKEEILKIWKMDKVYIVPLVLSSTGVIPKHLITALRNLNITENTYMTMQKAAILNTCRIVRKFLQDDSNSTTNPESAAHLA</sequence>
<evidence type="ECO:0000313" key="4">
    <source>
        <dbReference type="EMBL" id="KAL0892835.1"/>
    </source>
</evidence>
<dbReference type="CDD" id="cd01650">
    <property type="entry name" value="RT_nLTR_like"/>
    <property type="match status" value="1"/>
</dbReference>
<reference evidence="4 5" key="1">
    <citation type="submission" date="2024-06" db="EMBL/GenBank/DDBJ databases">
        <title>A chromosome-level genome assembly of beet webworm, Loxostege sticticalis.</title>
        <authorList>
            <person name="Zhang Y."/>
        </authorList>
    </citation>
    <scope>NUCLEOTIDE SEQUENCE [LARGE SCALE GENOMIC DNA]</scope>
    <source>
        <strain evidence="4">AQ026</strain>
        <tissue evidence="4">Whole body</tissue>
    </source>
</reference>